<protein>
    <submittedName>
        <fullName evidence="1">Uncharacterized protein</fullName>
    </submittedName>
</protein>
<evidence type="ECO:0000313" key="2">
    <source>
        <dbReference type="Proteomes" id="UP001281147"/>
    </source>
</evidence>
<gene>
    <name evidence="1" type="ORF">LTR37_018492</name>
</gene>
<proteinExistence type="predicted"/>
<sequence length="271" mass="30635">MTARIGWLGYTLVPSSKEEPGDMKKPSSWLSKPRTMIASMAVKCIRQLARVHKKRGPFPIMSLPAEIRNQIYEIILSAEPREYWLTRQHSHKAGIPALLSTNHILSEEAAGFYWSFGRFEIVVDFDDITPFCKFIQSIGPHNARLLCLNPAVCIRVLFSERCIYQKEFRRHHLLGLFSLSGFVGPTKAMRKWDFTAEESSVRVISECFNVRGPRAQEFEAGDLDTMVRLDPTPGAVFAILLLEAQLFKVNGVVVKALENGVERLGLQGLMI</sequence>
<reference evidence="1" key="1">
    <citation type="submission" date="2023-07" db="EMBL/GenBank/DDBJ databases">
        <title>Black Yeasts Isolated from many extreme environments.</title>
        <authorList>
            <person name="Coleine C."/>
            <person name="Stajich J.E."/>
            <person name="Selbmann L."/>
        </authorList>
    </citation>
    <scope>NUCLEOTIDE SEQUENCE</scope>
    <source>
        <strain evidence="1">CCFEE 5714</strain>
    </source>
</reference>
<name>A0ACC3MH37_9PEZI</name>
<comment type="caution">
    <text evidence="1">The sequence shown here is derived from an EMBL/GenBank/DDBJ whole genome shotgun (WGS) entry which is preliminary data.</text>
</comment>
<dbReference type="Proteomes" id="UP001281147">
    <property type="component" value="Unassembled WGS sequence"/>
</dbReference>
<organism evidence="1 2">
    <name type="scientific">Vermiconidia calcicola</name>
    <dbReference type="NCBI Taxonomy" id="1690605"/>
    <lineage>
        <taxon>Eukaryota</taxon>
        <taxon>Fungi</taxon>
        <taxon>Dikarya</taxon>
        <taxon>Ascomycota</taxon>
        <taxon>Pezizomycotina</taxon>
        <taxon>Dothideomycetes</taxon>
        <taxon>Dothideomycetidae</taxon>
        <taxon>Mycosphaerellales</taxon>
        <taxon>Extremaceae</taxon>
        <taxon>Vermiconidia</taxon>
    </lineage>
</organism>
<dbReference type="EMBL" id="JAUTXU010000259">
    <property type="protein sequence ID" value="KAK3691699.1"/>
    <property type="molecule type" value="Genomic_DNA"/>
</dbReference>
<keyword evidence="2" id="KW-1185">Reference proteome</keyword>
<evidence type="ECO:0000313" key="1">
    <source>
        <dbReference type="EMBL" id="KAK3691699.1"/>
    </source>
</evidence>
<accession>A0ACC3MH37</accession>